<dbReference type="Proteomes" id="UP001066276">
    <property type="component" value="Chromosome 6"/>
</dbReference>
<keyword evidence="3" id="KW-1185">Reference proteome</keyword>
<evidence type="ECO:0000313" key="2">
    <source>
        <dbReference type="EMBL" id="KAJ1145262.1"/>
    </source>
</evidence>
<accession>A0AAV7R0P0</accession>
<reference evidence="2" key="1">
    <citation type="journal article" date="2022" name="bioRxiv">
        <title>Sequencing and chromosome-scale assembly of the giantPleurodeles waltlgenome.</title>
        <authorList>
            <person name="Brown T."/>
            <person name="Elewa A."/>
            <person name="Iarovenko S."/>
            <person name="Subramanian E."/>
            <person name="Araus A.J."/>
            <person name="Petzold A."/>
            <person name="Susuki M."/>
            <person name="Suzuki K.-i.T."/>
            <person name="Hayashi T."/>
            <person name="Toyoda A."/>
            <person name="Oliveira C."/>
            <person name="Osipova E."/>
            <person name="Leigh N.D."/>
            <person name="Simon A."/>
            <person name="Yun M.H."/>
        </authorList>
    </citation>
    <scope>NUCLEOTIDE SEQUENCE</scope>
    <source>
        <strain evidence="2">20211129_DDA</strain>
        <tissue evidence="2">Liver</tissue>
    </source>
</reference>
<dbReference type="AlphaFoldDB" id="A0AAV7R0P0"/>
<protein>
    <submittedName>
        <fullName evidence="2">Uncharacterized protein</fullName>
    </submittedName>
</protein>
<name>A0AAV7R0P0_PLEWA</name>
<evidence type="ECO:0000256" key="1">
    <source>
        <dbReference type="SAM" id="MobiDB-lite"/>
    </source>
</evidence>
<sequence length="179" mass="20170">MQASLMGRQGPGRERSTPGVLCNGRQLKKRKRGIFHASHAAKQRASAQRRSLVPKKEEEAEIEGGICSKDNGGKRHPQETPRRWLEKKSYIGVTMRRISAEQKTTDGEEALELATFSEERGQSRDFLSQDHLAVQSQERERFKVRRAALHCRLLVFGVALSQDHLTAQRRGGARNARAS</sequence>
<dbReference type="EMBL" id="JANPWB010000010">
    <property type="protein sequence ID" value="KAJ1145262.1"/>
    <property type="molecule type" value="Genomic_DNA"/>
</dbReference>
<feature type="compositionally biased region" description="Basic and acidic residues" evidence="1">
    <location>
        <begin position="71"/>
        <end position="82"/>
    </location>
</feature>
<comment type="caution">
    <text evidence="2">The sequence shown here is derived from an EMBL/GenBank/DDBJ whole genome shotgun (WGS) entry which is preliminary data.</text>
</comment>
<organism evidence="2 3">
    <name type="scientific">Pleurodeles waltl</name>
    <name type="common">Iberian ribbed newt</name>
    <dbReference type="NCBI Taxonomy" id="8319"/>
    <lineage>
        <taxon>Eukaryota</taxon>
        <taxon>Metazoa</taxon>
        <taxon>Chordata</taxon>
        <taxon>Craniata</taxon>
        <taxon>Vertebrata</taxon>
        <taxon>Euteleostomi</taxon>
        <taxon>Amphibia</taxon>
        <taxon>Batrachia</taxon>
        <taxon>Caudata</taxon>
        <taxon>Salamandroidea</taxon>
        <taxon>Salamandridae</taxon>
        <taxon>Pleurodelinae</taxon>
        <taxon>Pleurodeles</taxon>
    </lineage>
</organism>
<gene>
    <name evidence="2" type="ORF">NDU88_011553</name>
</gene>
<feature type="compositionally biased region" description="Basic residues" evidence="1">
    <location>
        <begin position="26"/>
        <end position="42"/>
    </location>
</feature>
<feature type="region of interest" description="Disordered" evidence="1">
    <location>
        <begin position="1"/>
        <end position="82"/>
    </location>
</feature>
<evidence type="ECO:0000313" key="3">
    <source>
        <dbReference type="Proteomes" id="UP001066276"/>
    </source>
</evidence>
<proteinExistence type="predicted"/>